<feature type="domain" description="Atypical Rib" evidence="3">
    <location>
        <begin position="1265"/>
        <end position="1338"/>
    </location>
</feature>
<evidence type="ECO:0000313" key="4">
    <source>
        <dbReference type="EMBL" id="TCK66924.1"/>
    </source>
</evidence>
<keyword evidence="1" id="KW-0732">Signal</keyword>
<accession>A0A4R1KPK7</accession>
<organism evidence="4 5">
    <name type="scientific">Lonepinella koalarum</name>
    <dbReference type="NCBI Taxonomy" id="53417"/>
    <lineage>
        <taxon>Bacteria</taxon>
        <taxon>Pseudomonadati</taxon>
        <taxon>Pseudomonadota</taxon>
        <taxon>Gammaproteobacteria</taxon>
        <taxon>Pasteurellales</taxon>
        <taxon>Pasteurellaceae</taxon>
        <taxon>Lonepinella</taxon>
    </lineage>
</organism>
<feature type="domain" description="Atypical Rib" evidence="3">
    <location>
        <begin position="946"/>
        <end position="1016"/>
    </location>
</feature>
<gene>
    <name evidence="4" type="ORF">EV692_2193</name>
</gene>
<dbReference type="Pfam" id="PF18938">
    <property type="entry name" value="aRib"/>
    <property type="match status" value="6"/>
</dbReference>
<evidence type="ECO:0000259" key="3">
    <source>
        <dbReference type="Pfam" id="PF18938"/>
    </source>
</evidence>
<keyword evidence="5" id="KW-1185">Reference proteome</keyword>
<dbReference type="Proteomes" id="UP000295496">
    <property type="component" value="Unassembled WGS sequence"/>
</dbReference>
<comment type="caution">
    <text evidence="4">The sequence shown here is derived from an EMBL/GenBank/DDBJ whole genome shotgun (WGS) entry which is preliminary data.</text>
</comment>
<feature type="compositionally biased region" description="Pro residues" evidence="2">
    <location>
        <begin position="174"/>
        <end position="215"/>
    </location>
</feature>
<reference evidence="4 5" key="1">
    <citation type="submission" date="2019-03" db="EMBL/GenBank/DDBJ databases">
        <title>Genomic Encyclopedia of Type Strains, Phase IV (KMG-IV): sequencing the most valuable type-strain genomes for metagenomic binning, comparative biology and taxonomic classification.</title>
        <authorList>
            <person name="Goeker M."/>
        </authorList>
    </citation>
    <scope>NUCLEOTIDE SEQUENCE [LARGE SCALE GENOMIC DNA]</scope>
    <source>
        <strain evidence="4 5">DSM 10053</strain>
    </source>
</reference>
<evidence type="ECO:0000256" key="2">
    <source>
        <dbReference type="SAM" id="MobiDB-lite"/>
    </source>
</evidence>
<feature type="compositionally biased region" description="Polar residues" evidence="2">
    <location>
        <begin position="219"/>
        <end position="229"/>
    </location>
</feature>
<evidence type="ECO:0000313" key="5">
    <source>
        <dbReference type="Proteomes" id="UP000295496"/>
    </source>
</evidence>
<feature type="compositionally biased region" description="Low complexity" evidence="2">
    <location>
        <begin position="163"/>
        <end position="173"/>
    </location>
</feature>
<feature type="region of interest" description="Disordered" evidence="2">
    <location>
        <begin position="163"/>
        <end position="239"/>
    </location>
</feature>
<feature type="domain" description="Atypical Rib" evidence="3">
    <location>
        <begin position="1681"/>
        <end position="1744"/>
    </location>
</feature>
<protein>
    <recommendedName>
        <fullName evidence="3">Atypical Rib domain-containing protein</fullName>
    </recommendedName>
</protein>
<dbReference type="EMBL" id="SMGJ01000009">
    <property type="protein sequence ID" value="TCK66924.1"/>
    <property type="molecule type" value="Genomic_DNA"/>
</dbReference>
<proteinExistence type="predicted"/>
<feature type="domain" description="Atypical Rib" evidence="3">
    <location>
        <begin position="538"/>
        <end position="599"/>
    </location>
</feature>
<evidence type="ECO:0000256" key="1">
    <source>
        <dbReference type="ARBA" id="ARBA00022729"/>
    </source>
</evidence>
<dbReference type="InterPro" id="IPR044024">
    <property type="entry name" value="aRib"/>
</dbReference>
<feature type="domain" description="Atypical Rib" evidence="3">
    <location>
        <begin position="1758"/>
        <end position="1837"/>
    </location>
</feature>
<dbReference type="RefSeq" id="WP_165867243.1">
    <property type="nucleotide sequence ID" value="NZ_CP170642.1"/>
</dbReference>
<feature type="domain" description="Atypical Rib" evidence="3">
    <location>
        <begin position="1349"/>
        <end position="1421"/>
    </location>
</feature>
<dbReference type="Gene3D" id="3.10.20.890">
    <property type="match status" value="8"/>
</dbReference>
<feature type="region of interest" description="Disordered" evidence="2">
    <location>
        <begin position="597"/>
        <end position="616"/>
    </location>
</feature>
<name>A0A4R1KPK7_9PAST</name>
<sequence length="2731" mass="289400">MTILLKIQNPATQEQVLNVAQNVANQAVTVQHKGANTIYELLDPTTNYAPQTIVTERVGNDLHIIFEESQDVDVIIENYYDDPSLIHGLAEDGHYYAYMPANGEAASAINVLNESMLATEVLGGEQLVLPWLPYWLGSTTGATVGAIVGGIALVGGGIALATSDGSSGGSSTPAPQPEPQPEPTDPTPDPAEPVDPTPEPSEPVEPTPDPAPTPATPSVSNNADGNTVFNLGKDQPHGHDDKVTIKYIAVDGTAVTVELVYNATTGKWEDPNNALTTAQLDEVNSTGTLTIVAGEILDNSPVSISTTDEQGQTVSKTDNAAAFPIPVVTFGENETAGVKNGEITVTFGADTATAKAENGDKIKLEFVDETGTAQSVTVKYNGTAWIVESHTLGSTTTLTVTNNVLTLPDSAVKNSSEIIASYDNVGDDAEQPITKGKAASTAERVAVVGITADTANPDNPNNIKVENPSSLSQGEIEAIINKVKADNKIVIENVETAPAQVDYFYDVDNKQVVITYADQSVDRVNVAVVQKYSASYNPTFTVNVANPNHLTPADITAIEAKANEYKNNNSTIVESVAVNQSTGEVTVTYKDGTQDKVSPTLENLAPATPTVGTDTANGNTVFTVGTGTHGDKDTAVLSYKENDGTPDGKDVTITLVYDAATGKWTDPSNSVPSYADFNVDTGTVTIPASNIKDNSPTHIVVTDEQLVSAYAHGTAGDFPIPEVVFSEGTTTETNPNTNFTETIKTGVITATLATQGTNSKAENGDKITIAFKDPSDVEHKIEFTFNGTTGQWETTSTLPTGASYNSATGVLTLPDTAVKNNSVISASYDNFSDDSEQQPTTFGVASSAARVLEANVVANTTDLSQNVTVDDLANLTQADIAKIIQAAKDANTTAQNLADSGAKFEYNDHDNAGNNKTVTIRYGDGSVDTVTVYVAQKQSTTYNPAITITDVANFDRLTDAEKDDVITALKAANASDANMTAALNAATIEVADNGDVTIKYADGSQDELTQAQTVKNLAPNAPSIEQNDSTGDVTFSVGDNSTTPHGDGDWVIFSFTPTGKNADVYVVLQYDRDSVAADNSGWSVNSTYTTYTLSQAQIDDIIANGTFTITNDVVKDGTVMYAYAIDEQNQYSAEDSEIAKIMDPALINFAEHGYNGTIYAQIDDSKANPVQGDKILLSFQDEIGAAQYIELSYNNNAWEISKYSHASLASQITLTGNTVTFADATVKNGSLIHAIYEQDPGNTSEIDDDNLHYPAKTLTQRNDPINSGTVVRVNDKNDLSPTEKQAIIDAVKTANANDPTKTYESSTLNSSDTKITVSDTGDILITYKDGTTDSLTANVELYTAVTVNPAVTVTPVANPNHLTATEKTAVENAIKNANASDTDITAALNAATIVVADNGTVTITYADNSVDTFTQAQTVSNNPPATPTLTQAENGDVTFNLNQTGYGKNDIVTIEYLKPSATQTTELNLRYTGTAWEEVSFDSTNNVWQATTSNNILSQAQLDSLNASTNGGTFTIPANGIEDGSTVKIYATDEQGQANVPATDDTTTLTAKNFDMPVVVFSEAGTDGVVTATLPTHDSTSTSAQLEQGDRIHFTYENENGESKAFDMEYDNGAWKVASNSSTVVDGTNVSFDANTQTLTFNDASVKNATYITASYDHVNEHESQADTTHKTKTLAERTEPQAAAQVKVANPSSLTSSEVDQIIQAIKTANSNNAVSSNDSTIMVNPYTGAATVTYKDGSSEAVTTTIAQWDNGKYNPSVPITPVANPDHLTDDEKTAVKQALLDANDPAKVATADPAVSAALNASTTTIEVSDDGKLTITYADGSKDEFTQAQTVSNIPPARVYINHDNDGNTVISLRTGTINAKEYQNGEGDTMVVNYTIITGLDSNYAVTTDDQQITLVYSASDKEWKVTEVDGEASTTLPAEVIAFDASTGKITLDVDKVQDNSDVSVEITDEQGLTSDDFDYAAKFAIPRVSFSEVLDKYIDEEGKTVKGTGDGDITVTLGSKEDDHHKLEQGDQTSLSWMGDDRIGYNLTFTWDGSAWQLTAATRGTSDILADFTNGTYTADNGGKIIYDSTKYTLFIADSLNKDGEDVMATYSHAGVDETQKLDAHSTYAIPEIRQGVAGNMLVALAGSTNIIEFTDNDGNTVGMKIISNDDGTWTVDDIYWINKLENNDASLPSVSQFVLNSGENGIIPDSEYVTIAGKYIQDNTEVFVTAYNLAGTKIGDTVKGNHTTEPQTADPDNDVPIARQRGIAEPTAAATTTVTTGNIYDLAYQASSQAPSGNNQYLWDVYQAWGGTGGNRTNTTNLTTTPVTHNTAAGSRIIYYPNAKLAWDNNSFILPANMGAINNTINRGVYIDMSRQSGSTYSPYNDAFAIQGQLIGNRGHYFANYTTQSTASGFNMSDGNDLLWVGASNPHSNVYYRASDGTYHLTQVTGSVLYTGTWASNVAAASNDKTNGQGGNIAHAEILLGTGNDHLIVEGLAAAQSSAAGASVIDGTDGKATGAAIYSSLIDVGTGVDYIVVNGNNAGTGNSYNHMIVSSWITDSNAGGTSTAPSETYIYAQGIKNTSIRLTDGGDDVISIEYGTGTAQGDFTSTNNVINMGNGMDTLEFTGSGQEYDLSKISSTPMDVETVRMTGDNNTVVLKLSDLLDTSTGTAVLTLDTEIGQGGDKIFRVTSTGTGNSLDIDTTEFTATGAITVDFDNNVYDVYSINGYTGAYLYVEQGVQVI</sequence>